<evidence type="ECO:0000259" key="2">
    <source>
        <dbReference type="Pfam" id="PF06071"/>
    </source>
</evidence>
<dbReference type="SUPFAM" id="SSF52540">
    <property type="entry name" value="P-loop containing nucleoside triphosphate hydrolases"/>
    <property type="match status" value="1"/>
</dbReference>
<protein>
    <recommendedName>
        <fullName evidence="2">YchF C-terminal domain-containing protein</fullName>
    </recommendedName>
</protein>
<feature type="domain" description="YchF C-terminal" evidence="2">
    <location>
        <begin position="165"/>
        <end position="252"/>
    </location>
</feature>
<organism evidence="3 4">
    <name type="scientific">Tetraparma gracilis</name>
    <dbReference type="NCBI Taxonomy" id="2962635"/>
    <lineage>
        <taxon>Eukaryota</taxon>
        <taxon>Sar</taxon>
        <taxon>Stramenopiles</taxon>
        <taxon>Ochrophyta</taxon>
        <taxon>Bolidophyceae</taxon>
        <taxon>Parmales</taxon>
        <taxon>Triparmaceae</taxon>
        <taxon>Tetraparma</taxon>
    </lineage>
</organism>
<dbReference type="SUPFAM" id="SSF53335">
    <property type="entry name" value="S-adenosyl-L-methionine-dependent methyltransferases"/>
    <property type="match status" value="1"/>
</dbReference>
<dbReference type="Gene3D" id="3.10.20.30">
    <property type="match status" value="1"/>
</dbReference>
<name>A0ABQ6M9H8_9STRA</name>
<dbReference type="EMBL" id="BRYB01001281">
    <property type="protein sequence ID" value="GMI22191.1"/>
    <property type="molecule type" value="Genomic_DNA"/>
</dbReference>
<dbReference type="InterPro" id="IPR012676">
    <property type="entry name" value="TGS-like"/>
</dbReference>
<dbReference type="Proteomes" id="UP001165060">
    <property type="component" value="Unassembled WGS sequence"/>
</dbReference>
<dbReference type="Gene3D" id="3.40.50.300">
    <property type="entry name" value="P-loop containing nucleotide triphosphate hydrolases"/>
    <property type="match status" value="1"/>
</dbReference>
<proteinExistence type="predicted"/>
<dbReference type="InterPro" id="IPR029063">
    <property type="entry name" value="SAM-dependent_MTases_sf"/>
</dbReference>
<dbReference type="Pfam" id="PF06071">
    <property type="entry name" value="YchF-GTPase_C"/>
    <property type="match status" value="1"/>
</dbReference>
<dbReference type="Gene3D" id="3.40.50.150">
    <property type="entry name" value="Vaccinia Virus protein VP39"/>
    <property type="match status" value="1"/>
</dbReference>
<feature type="non-terminal residue" evidence="3">
    <location>
        <position position="1"/>
    </location>
</feature>
<gene>
    <name evidence="3" type="ORF">TeGR_g11857</name>
</gene>
<dbReference type="PANTHER" id="PTHR23305:SF7">
    <property type="entry name" value="OBG-TYPE G DOMAIN-CONTAINING PROTEIN"/>
    <property type="match status" value="1"/>
</dbReference>
<feature type="transmembrane region" description="Helical" evidence="1">
    <location>
        <begin position="320"/>
        <end position="339"/>
    </location>
</feature>
<dbReference type="CDD" id="cd04867">
    <property type="entry name" value="TGS_YchF_OLA1"/>
    <property type="match status" value="1"/>
</dbReference>
<keyword evidence="1" id="KW-0472">Membrane</keyword>
<keyword evidence="4" id="KW-1185">Reference proteome</keyword>
<feature type="transmembrane region" description="Helical" evidence="1">
    <location>
        <begin position="391"/>
        <end position="420"/>
    </location>
</feature>
<dbReference type="InterPro" id="IPR013029">
    <property type="entry name" value="YchF_C"/>
</dbReference>
<dbReference type="InterPro" id="IPR012675">
    <property type="entry name" value="Beta-grasp_dom_sf"/>
</dbReference>
<reference evidence="3 4" key="1">
    <citation type="journal article" date="2023" name="Commun. Biol.">
        <title>Genome analysis of Parmales, the sister group of diatoms, reveals the evolutionary specialization of diatoms from phago-mixotrophs to photoautotrophs.</title>
        <authorList>
            <person name="Ban H."/>
            <person name="Sato S."/>
            <person name="Yoshikawa S."/>
            <person name="Yamada K."/>
            <person name="Nakamura Y."/>
            <person name="Ichinomiya M."/>
            <person name="Sato N."/>
            <person name="Blanc-Mathieu R."/>
            <person name="Endo H."/>
            <person name="Kuwata A."/>
            <person name="Ogata H."/>
        </authorList>
    </citation>
    <scope>NUCLEOTIDE SEQUENCE [LARGE SCALE GENOMIC DNA]</scope>
</reference>
<evidence type="ECO:0000256" key="1">
    <source>
        <dbReference type="SAM" id="Phobius"/>
    </source>
</evidence>
<comment type="caution">
    <text evidence="3">The sequence shown here is derived from an EMBL/GenBank/DDBJ whole genome shotgun (WGS) entry which is preliminary data.</text>
</comment>
<keyword evidence="1" id="KW-1133">Transmembrane helix</keyword>
<accession>A0ABQ6M9H8</accession>
<evidence type="ECO:0000313" key="3">
    <source>
        <dbReference type="EMBL" id="GMI22191.1"/>
    </source>
</evidence>
<feature type="transmembrane region" description="Helical" evidence="1">
    <location>
        <begin position="279"/>
        <end position="300"/>
    </location>
</feature>
<sequence length="628" mass="69242">PPPPLQVVRVRKEKGLSRAADVPLAESFVSATDKVRALLENKTSVYTGEFTNGEVEQICDKLSLITTKPVIYVINLSKRDFIRKRNKWLGKIQEWVKGHGGGICIPMSIEFEEELYGLRDFPDQAKAFLEECTAEANGLGLTGPQFVAKSTLPRIIKCGYKELNLINFLTAGDKEVRAWTVFKGALAPQAAGVIHTDFERGFIKAEVAGFADFKELHAGEKSMAKLKEAGKYRMEGKTYVITDADICNFQFNNRLSPVLAPRPPPFRPPNPHPSLMCTLWFDVAALRCVSLFLLILVATYNMIGSPSPNTLRICDEMAQLFVVLVLYVFAAGALHARFVRTSAKSWDASSSESSVYDNRIYTLNVSCSSCAPTCSRLPLLRKFNWLSDAKIWFVSVLLFALLPPSTIRVIMACCLVLALLDAFPQPRASAWWFFHYACSFLFLSYDEDWFLSPATLIPHLPSEGLTSVHVAGCGLSRLPAVLSRNRPEITTLLASDNSLPAIVLMRISSFLCTFLPTRSSSSVQYKLASAPLPPCTFDCVVDKGTLAAIPEIQQLLAARAMLAELKPAGTLVSVWLAQSRRDALTLMGEAGFVEVEVVAEEEVAGQGILVITAEKELDMEEGDHDDDV</sequence>
<dbReference type="InterPro" id="IPR027417">
    <property type="entry name" value="P-loop_NTPase"/>
</dbReference>
<keyword evidence="1" id="KW-0812">Transmembrane</keyword>
<dbReference type="SUPFAM" id="SSF81271">
    <property type="entry name" value="TGS-like"/>
    <property type="match status" value="1"/>
</dbReference>
<dbReference type="PANTHER" id="PTHR23305">
    <property type="entry name" value="OBG GTPASE FAMILY"/>
    <property type="match status" value="1"/>
</dbReference>
<evidence type="ECO:0000313" key="4">
    <source>
        <dbReference type="Proteomes" id="UP001165060"/>
    </source>
</evidence>